<evidence type="ECO:0000256" key="8">
    <source>
        <dbReference type="ARBA" id="ARBA00035655"/>
    </source>
</evidence>
<dbReference type="EMBL" id="FNQM01000010">
    <property type="protein sequence ID" value="SEA71782.1"/>
    <property type="molecule type" value="Genomic_DNA"/>
</dbReference>
<keyword evidence="7 9" id="KW-0472">Membrane</keyword>
<gene>
    <name evidence="10" type="ORF">SAMN05444370_11021</name>
</gene>
<protein>
    <submittedName>
        <fullName evidence="10">Uncharacterized protein</fullName>
    </submittedName>
</protein>
<evidence type="ECO:0000256" key="3">
    <source>
        <dbReference type="ARBA" id="ARBA00022475"/>
    </source>
</evidence>
<organism evidence="10 11">
    <name type="scientific">Rubrimonas cliftonensis</name>
    <dbReference type="NCBI Taxonomy" id="89524"/>
    <lineage>
        <taxon>Bacteria</taxon>
        <taxon>Pseudomonadati</taxon>
        <taxon>Pseudomonadota</taxon>
        <taxon>Alphaproteobacteria</taxon>
        <taxon>Rhodobacterales</taxon>
        <taxon>Paracoccaceae</taxon>
        <taxon>Rubrimonas</taxon>
    </lineage>
</organism>
<accession>A0A1H4DHQ8</accession>
<keyword evidence="4" id="KW-0997">Cell inner membrane</keyword>
<feature type="transmembrane region" description="Helical" evidence="9">
    <location>
        <begin position="287"/>
        <end position="310"/>
    </location>
</feature>
<keyword evidence="5 9" id="KW-0812">Transmembrane</keyword>
<comment type="similarity">
    <text evidence="8">Belongs to the TsuA/YedE (TC 9.B.102) family.</text>
</comment>
<sequence>MGETALAALAGLVCGAALGAAARLARYCVMGAVEDAVYGDSFDRLRMLGVSAAVAIAGAWALIALGVFDPADTRAGRLGLAPSAAVLGGALFGYGMALVGTCAFGALARVGGGDLRSLAVVSTIGVTAYATTSGVLSPLRLWLSPPGAADPSLATTIGGWLSMPPALAAFVLALALMTLSLRGAGGRRRHIAIWGAVVGGAVALGWLATALLAGGFDAVPVESLSFAAPTGETMLYLMTEARLVAPGFTVGGVVGVVAGAALAAAWRGDSRWETSDDPRELRRQLTGGALMGVGGALALGCTIGQGLTALSVLSPMAPVVMLAILVGARAGLYVLVEGLPAARKH</sequence>
<feature type="transmembrane region" description="Helical" evidence="9">
    <location>
        <begin position="118"/>
        <end position="137"/>
    </location>
</feature>
<feature type="transmembrane region" description="Helical" evidence="9">
    <location>
        <begin position="45"/>
        <end position="68"/>
    </location>
</feature>
<evidence type="ECO:0000256" key="1">
    <source>
        <dbReference type="ARBA" id="ARBA00004429"/>
    </source>
</evidence>
<evidence type="ECO:0000313" key="11">
    <source>
        <dbReference type="Proteomes" id="UP000198703"/>
    </source>
</evidence>
<dbReference type="InterPro" id="IPR007272">
    <property type="entry name" value="Sulf_transp_TsuA/YedE"/>
</dbReference>
<feature type="transmembrane region" description="Helical" evidence="9">
    <location>
        <begin position="243"/>
        <end position="266"/>
    </location>
</feature>
<feature type="transmembrane region" description="Helical" evidence="9">
    <location>
        <begin position="6"/>
        <end position="25"/>
    </location>
</feature>
<reference evidence="10 11" key="1">
    <citation type="submission" date="2016-10" db="EMBL/GenBank/DDBJ databases">
        <authorList>
            <person name="de Groot N.N."/>
        </authorList>
    </citation>
    <scope>NUCLEOTIDE SEQUENCE [LARGE SCALE GENOMIC DNA]</scope>
    <source>
        <strain evidence="10 11">DSM 15345</strain>
    </source>
</reference>
<dbReference type="Pfam" id="PF04143">
    <property type="entry name" value="Sulf_transp"/>
    <property type="match status" value="1"/>
</dbReference>
<evidence type="ECO:0000256" key="6">
    <source>
        <dbReference type="ARBA" id="ARBA00022989"/>
    </source>
</evidence>
<comment type="subcellular location">
    <subcellularLocation>
        <location evidence="1">Cell inner membrane</location>
        <topology evidence="1">Multi-pass membrane protein</topology>
    </subcellularLocation>
</comment>
<evidence type="ECO:0000256" key="2">
    <source>
        <dbReference type="ARBA" id="ARBA00022448"/>
    </source>
</evidence>
<keyword evidence="6 9" id="KW-1133">Transmembrane helix</keyword>
<evidence type="ECO:0000256" key="5">
    <source>
        <dbReference type="ARBA" id="ARBA00022692"/>
    </source>
</evidence>
<feature type="transmembrane region" description="Helical" evidence="9">
    <location>
        <begin position="191"/>
        <end position="216"/>
    </location>
</feature>
<feature type="transmembrane region" description="Helical" evidence="9">
    <location>
        <begin position="157"/>
        <end position="179"/>
    </location>
</feature>
<dbReference type="PANTHER" id="PTHR30574:SF1">
    <property type="entry name" value="SULPHUR TRANSPORT DOMAIN-CONTAINING PROTEIN"/>
    <property type="match status" value="1"/>
</dbReference>
<evidence type="ECO:0000256" key="4">
    <source>
        <dbReference type="ARBA" id="ARBA00022519"/>
    </source>
</evidence>
<dbReference type="Proteomes" id="UP000198703">
    <property type="component" value="Unassembled WGS sequence"/>
</dbReference>
<feature type="transmembrane region" description="Helical" evidence="9">
    <location>
        <begin position="316"/>
        <end position="336"/>
    </location>
</feature>
<evidence type="ECO:0000256" key="7">
    <source>
        <dbReference type="ARBA" id="ARBA00023136"/>
    </source>
</evidence>
<keyword evidence="3" id="KW-1003">Cell membrane</keyword>
<dbReference type="STRING" id="89524.SAMN05444370_11021"/>
<evidence type="ECO:0000256" key="9">
    <source>
        <dbReference type="SAM" id="Phobius"/>
    </source>
</evidence>
<keyword evidence="11" id="KW-1185">Reference proteome</keyword>
<feature type="transmembrane region" description="Helical" evidence="9">
    <location>
        <begin position="80"/>
        <end position="106"/>
    </location>
</feature>
<dbReference type="GO" id="GO:0005886">
    <property type="term" value="C:plasma membrane"/>
    <property type="evidence" value="ECO:0007669"/>
    <property type="project" value="UniProtKB-SubCell"/>
</dbReference>
<name>A0A1H4DHQ8_9RHOB</name>
<proteinExistence type="inferred from homology"/>
<dbReference type="AlphaFoldDB" id="A0A1H4DHQ8"/>
<dbReference type="OrthoDB" id="7984363at2"/>
<keyword evidence="2" id="KW-0813">Transport</keyword>
<dbReference type="PANTHER" id="PTHR30574">
    <property type="entry name" value="INNER MEMBRANE PROTEIN YEDE"/>
    <property type="match status" value="1"/>
</dbReference>
<dbReference type="RefSeq" id="WP_093254563.1">
    <property type="nucleotide sequence ID" value="NZ_FNQM01000010.1"/>
</dbReference>
<evidence type="ECO:0000313" key="10">
    <source>
        <dbReference type="EMBL" id="SEA71782.1"/>
    </source>
</evidence>